<dbReference type="Proteomes" id="UP000053989">
    <property type="component" value="Unassembled WGS sequence"/>
</dbReference>
<reference evidence="2" key="2">
    <citation type="submission" date="2015-01" db="EMBL/GenBank/DDBJ databases">
        <title>Evolutionary Origins and Diversification of the Mycorrhizal Mutualists.</title>
        <authorList>
            <consortium name="DOE Joint Genome Institute"/>
            <consortium name="Mycorrhizal Genomics Consortium"/>
            <person name="Kohler A."/>
            <person name="Kuo A."/>
            <person name="Nagy L.G."/>
            <person name="Floudas D."/>
            <person name="Copeland A."/>
            <person name="Barry K.W."/>
            <person name="Cichocki N."/>
            <person name="Veneault-Fourrey C."/>
            <person name="LaButti K."/>
            <person name="Lindquist E.A."/>
            <person name="Lipzen A."/>
            <person name="Lundell T."/>
            <person name="Morin E."/>
            <person name="Murat C."/>
            <person name="Riley R."/>
            <person name="Ohm R."/>
            <person name="Sun H."/>
            <person name="Tunlid A."/>
            <person name="Henrissat B."/>
            <person name="Grigoriev I.V."/>
            <person name="Hibbett D.S."/>
            <person name="Martin F."/>
        </authorList>
    </citation>
    <scope>NUCLEOTIDE SEQUENCE [LARGE SCALE GENOMIC DNA]</scope>
    <source>
        <strain evidence="2">Foug A</strain>
    </source>
</reference>
<keyword evidence="2" id="KW-1185">Reference proteome</keyword>
<organism evidence="1 2">
    <name type="scientific">Scleroderma citrinum Foug A</name>
    <dbReference type="NCBI Taxonomy" id="1036808"/>
    <lineage>
        <taxon>Eukaryota</taxon>
        <taxon>Fungi</taxon>
        <taxon>Dikarya</taxon>
        <taxon>Basidiomycota</taxon>
        <taxon>Agaricomycotina</taxon>
        <taxon>Agaricomycetes</taxon>
        <taxon>Agaricomycetidae</taxon>
        <taxon>Boletales</taxon>
        <taxon>Sclerodermatineae</taxon>
        <taxon>Sclerodermataceae</taxon>
        <taxon>Scleroderma</taxon>
    </lineage>
</organism>
<accession>A0A0C3A079</accession>
<dbReference type="HOGENOM" id="CLU_1918319_0_0_1"/>
<protein>
    <submittedName>
        <fullName evidence="1">Uncharacterized protein</fullName>
    </submittedName>
</protein>
<evidence type="ECO:0000313" key="1">
    <source>
        <dbReference type="EMBL" id="KIM67058.1"/>
    </source>
</evidence>
<evidence type="ECO:0000313" key="2">
    <source>
        <dbReference type="Proteomes" id="UP000053989"/>
    </source>
</evidence>
<gene>
    <name evidence="1" type="ORF">SCLCIDRAFT_219599</name>
</gene>
<reference evidence="1 2" key="1">
    <citation type="submission" date="2014-04" db="EMBL/GenBank/DDBJ databases">
        <authorList>
            <consortium name="DOE Joint Genome Institute"/>
            <person name="Kuo A."/>
            <person name="Kohler A."/>
            <person name="Nagy L.G."/>
            <person name="Floudas D."/>
            <person name="Copeland A."/>
            <person name="Barry K.W."/>
            <person name="Cichocki N."/>
            <person name="Veneault-Fourrey C."/>
            <person name="LaButti K."/>
            <person name="Lindquist E.A."/>
            <person name="Lipzen A."/>
            <person name="Lundell T."/>
            <person name="Morin E."/>
            <person name="Murat C."/>
            <person name="Sun H."/>
            <person name="Tunlid A."/>
            <person name="Henrissat B."/>
            <person name="Grigoriev I.V."/>
            <person name="Hibbett D.S."/>
            <person name="Martin F."/>
            <person name="Nordberg H.P."/>
            <person name="Cantor M.N."/>
            <person name="Hua S.X."/>
        </authorList>
    </citation>
    <scope>NUCLEOTIDE SEQUENCE [LARGE SCALE GENOMIC DNA]</scope>
    <source>
        <strain evidence="1 2">Foug A</strain>
    </source>
</reference>
<sequence>MIHLRGTASTDLRTAPVEHRDQICPLFRVQLTGLDKHVSNKKNCTYLLPLQCTNFYFVDCGENKRIHLKPIGIMLRWTGTFGRNNRRNNSASSLVRCTTAAVTPAARGCGGRSEFNCSRKLLGLKPRHGTEV</sequence>
<dbReference type="AlphaFoldDB" id="A0A0C3A079"/>
<name>A0A0C3A079_9AGAM</name>
<dbReference type="InParanoid" id="A0A0C3A079"/>
<dbReference type="EMBL" id="KN822014">
    <property type="protein sequence ID" value="KIM67058.1"/>
    <property type="molecule type" value="Genomic_DNA"/>
</dbReference>
<proteinExistence type="predicted"/>